<keyword evidence="5" id="KW-0560">Oxidoreductase</keyword>
<dbReference type="FunFam" id="1.10.1040.10:FF:000006">
    <property type="entry name" value="3-hydroxyisobutyrate dehydrogenase"/>
    <property type="match status" value="1"/>
</dbReference>
<feature type="non-terminal residue" evidence="11">
    <location>
        <position position="1"/>
    </location>
</feature>
<feature type="domain" description="3-hydroxyisobutyrate dehydrogenase-like NAD-binding" evidence="10">
    <location>
        <begin position="142"/>
        <end position="267"/>
    </location>
</feature>
<dbReference type="GO" id="GO:0051287">
    <property type="term" value="F:NAD binding"/>
    <property type="evidence" value="ECO:0007669"/>
    <property type="project" value="InterPro"/>
</dbReference>
<dbReference type="InterPro" id="IPR011548">
    <property type="entry name" value="HIBADH"/>
</dbReference>
<dbReference type="Gene3D" id="1.10.1040.10">
    <property type="entry name" value="N-(1-d-carboxylethyl)-l-norvaline Dehydrogenase, domain 2"/>
    <property type="match status" value="1"/>
</dbReference>
<dbReference type="InterPro" id="IPR029154">
    <property type="entry name" value="HIBADH-like_NADP-bd"/>
</dbReference>
<comment type="catalytic activity">
    <reaction evidence="7">
        <text>3-hydroxy-2-methylpropanoate + NAD(+) = 2-methyl-3-oxopropanoate + NADH + H(+)</text>
        <dbReference type="Rhea" id="RHEA:17681"/>
        <dbReference type="ChEBI" id="CHEBI:11805"/>
        <dbReference type="ChEBI" id="CHEBI:15378"/>
        <dbReference type="ChEBI" id="CHEBI:57540"/>
        <dbReference type="ChEBI" id="CHEBI:57700"/>
        <dbReference type="ChEBI" id="CHEBI:57945"/>
        <dbReference type="EC" id="1.1.1.31"/>
    </reaction>
</comment>
<proteinExistence type="inferred from homology"/>
<evidence type="ECO:0000256" key="3">
    <source>
        <dbReference type="ARBA" id="ARBA00012991"/>
    </source>
</evidence>
<evidence type="ECO:0000256" key="2">
    <source>
        <dbReference type="ARBA" id="ARBA00006013"/>
    </source>
</evidence>
<feature type="non-terminal residue" evidence="11">
    <location>
        <position position="273"/>
    </location>
</feature>
<dbReference type="Pfam" id="PF14833">
    <property type="entry name" value="NAD_binding_11"/>
    <property type="match status" value="1"/>
</dbReference>
<dbReference type="PANTHER" id="PTHR22981">
    <property type="entry name" value="3-HYDROXYISOBUTYRATE DEHYDROGENASE-RELATED"/>
    <property type="match status" value="1"/>
</dbReference>
<evidence type="ECO:0000256" key="5">
    <source>
        <dbReference type="ARBA" id="ARBA00023002"/>
    </source>
</evidence>
<dbReference type="InterPro" id="IPR013328">
    <property type="entry name" value="6PGD_dom2"/>
</dbReference>
<dbReference type="EMBL" id="CAJDYZ010000066">
    <property type="protein sequence ID" value="CAD1468094.1"/>
    <property type="molecule type" value="Genomic_DNA"/>
</dbReference>
<dbReference type="InterPro" id="IPR008927">
    <property type="entry name" value="6-PGluconate_DH-like_C_sf"/>
</dbReference>
<dbReference type="GO" id="GO:0005739">
    <property type="term" value="C:mitochondrion"/>
    <property type="evidence" value="ECO:0007669"/>
    <property type="project" value="TreeGrafter"/>
</dbReference>
<comment type="pathway">
    <text evidence="1">Amino-acid degradation; L-valine degradation.</text>
</comment>
<dbReference type="InterPro" id="IPR015815">
    <property type="entry name" value="HIBADH-related"/>
</dbReference>
<keyword evidence="12" id="KW-1185">Reference proteome</keyword>
<evidence type="ECO:0000313" key="11">
    <source>
        <dbReference type="EMBL" id="CAD1468094.1"/>
    </source>
</evidence>
<protein>
    <recommendedName>
        <fullName evidence="3">3-hydroxyisobutyrate dehydrogenase</fullName>
        <ecNumber evidence="3">1.1.1.31</ecNumber>
    </recommendedName>
</protein>
<evidence type="ECO:0000259" key="9">
    <source>
        <dbReference type="Pfam" id="PF03446"/>
    </source>
</evidence>
<dbReference type="GO" id="GO:0050661">
    <property type="term" value="F:NADP binding"/>
    <property type="evidence" value="ECO:0007669"/>
    <property type="project" value="InterPro"/>
</dbReference>
<dbReference type="SUPFAM" id="SSF51735">
    <property type="entry name" value="NAD(P)-binding Rossmann-fold domains"/>
    <property type="match status" value="1"/>
</dbReference>
<feature type="active site" evidence="8">
    <location>
        <position position="148"/>
    </location>
</feature>
<dbReference type="AlphaFoldDB" id="A0A6V7GRT0"/>
<dbReference type="PANTHER" id="PTHR22981:SF7">
    <property type="entry name" value="3-HYDROXYISOBUTYRATE DEHYDROGENASE, MITOCHONDRIAL"/>
    <property type="match status" value="1"/>
</dbReference>
<keyword evidence="6" id="KW-0520">NAD</keyword>
<dbReference type="Pfam" id="PF03446">
    <property type="entry name" value="NAD_binding_2"/>
    <property type="match status" value="1"/>
</dbReference>
<evidence type="ECO:0000256" key="7">
    <source>
        <dbReference type="ARBA" id="ARBA00049197"/>
    </source>
</evidence>
<feature type="domain" description="6-phosphogluconate dehydrogenase NADP-binding" evidence="9">
    <location>
        <begin position="1"/>
        <end position="139"/>
    </location>
</feature>
<organism evidence="11 12">
    <name type="scientific">Heterotrigona itama</name>
    <dbReference type="NCBI Taxonomy" id="395501"/>
    <lineage>
        <taxon>Eukaryota</taxon>
        <taxon>Metazoa</taxon>
        <taxon>Ecdysozoa</taxon>
        <taxon>Arthropoda</taxon>
        <taxon>Hexapoda</taxon>
        <taxon>Insecta</taxon>
        <taxon>Pterygota</taxon>
        <taxon>Neoptera</taxon>
        <taxon>Endopterygota</taxon>
        <taxon>Hymenoptera</taxon>
        <taxon>Apocrita</taxon>
        <taxon>Aculeata</taxon>
        <taxon>Apoidea</taxon>
        <taxon>Anthophila</taxon>
        <taxon>Apidae</taxon>
        <taxon>Heterotrigona</taxon>
    </lineage>
</organism>
<dbReference type="NCBIfam" id="TIGR01692">
    <property type="entry name" value="HIBADH"/>
    <property type="match status" value="1"/>
</dbReference>
<name>A0A6V7GRT0_9HYME</name>
<evidence type="ECO:0000259" key="10">
    <source>
        <dbReference type="Pfam" id="PF14833"/>
    </source>
</evidence>
<evidence type="ECO:0000256" key="6">
    <source>
        <dbReference type="ARBA" id="ARBA00023027"/>
    </source>
</evidence>
<dbReference type="GO" id="GO:0006574">
    <property type="term" value="P:L-valine catabolic process"/>
    <property type="evidence" value="ECO:0007669"/>
    <property type="project" value="UniProtKB-UniPathway"/>
</dbReference>
<evidence type="ECO:0000256" key="4">
    <source>
        <dbReference type="ARBA" id="ARBA00022456"/>
    </source>
</evidence>
<dbReference type="PIRSF" id="PIRSF000103">
    <property type="entry name" value="HIBADH"/>
    <property type="match status" value="1"/>
</dbReference>
<gene>
    <name evidence="11" type="ORF">MHI_LOCUS5144</name>
</gene>
<sequence length="273" mass="28789">GHKLIVFDVNESAVSNLTEVGADRASSPADVVKDAEVVVSMLPSNQHVLDVYNIKNGLLSSAKRDTLLIDSSTIDPFVSQTLAKEAEKSGVNFLDGPVSGGVNAAKDGTLTFMVGGSNENFELAKPLLQTMGSRIVHCGDVGMGQVAKLCNNMLLAVSMIGTAEAFNLGQKLGLDPKVLADIVNSSSGRCWSSELYNPVPGILDNVPSSKNYEGGFGVSLMAKDLGLAQSAAVNAEATIPLGSLAHQIYRAIISQGFAKKDFSFVYQFFKGTR</sequence>
<dbReference type="UniPathway" id="UPA00362"/>
<dbReference type="Gene3D" id="3.40.50.720">
    <property type="entry name" value="NAD(P)-binding Rossmann-like Domain"/>
    <property type="match status" value="1"/>
</dbReference>
<dbReference type="InterPro" id="IPR006115">
    <property type="entry name" value="6PGDH_NADP-bd"/>
</dbReference>
<dbReference type="GO" id="GO:0008442">
    <property type="term" value="F:3-hydroxyisobutyrate dehydrogenase activity"/>
    <property type="evidence" value="ECO:0007669"/>
    <property type="project" value="UniProtKB-EC"/>
</dbReference>
<dbReference type="SUPFAM" id="SSF48179">
    <property type="entry name" value="6-phosphogluconate dehydrogenase C-terminal domain-like"/>
    <property type="match status" value="1"/>
</dbReference>
<evidence type="ECO:0000313" key="12">
    <source>
        <dbReference type="Proteomes" id="UP000752696"/>
    </source>
</evidence>
<reference evidence="11" key="1">
    <citation type="submission" date="2020-07" db="EMBL/GenBank/DDBJ databases">
        <authorList>
            <person name="Nazaruddin N."/>
        </authorList>
    </citation>
    <scope>NUCLEOTIDE SEQUENCE</scope>
</reference>
<comment type="similarity">
    <text evidence="2">Belongs to the HIBADH-related family. 3-hydroxyisobutyrate dehydrogenase subfamily.</text>
</comment>
<evidence type="ECO:0000256" key="8">
    <source>
        <dbReference type="PIRSR" id="PIRSR000103-1"/>
    </source>
</evidence>
<dbReference type="EC" id="1.1.1.31" evidence="3"/>
<keyword evidence="4" id="KW-0101">Branched-chain amino acid catabolism</keyword>
<dbReference type="Proteomes" id="UP000752696">
    <property type="component" value="Unassembled WGS sequence"/>
</dbReference>
<evidence type="ECO:0000256" key="1">
    <source>
        <dbReference type="ARBA" id="ARBA00005109"/>
    </source>
</evidence>
<dbReference type="OrthoDB" id="435038at2759"/>
<comment type="caution">
    <text evidence="11">The sequence shown here is derived from an EMBL/GenBank/DDBJ whole genome shotgun (WGS) entry which is preliminary data.</text>
</comment>
<accession>A0A6V7GRT0</accession>
<dbReference type="InterPro" id="IPR036291">
    <property type="entry name" value="NAD(P)-bd_dom_sf"/>
</dbReference>